<gene>
    <name evidence="2" type="ORF">HUG10_06180</name>
</gene>
<reference evidence="2 3" key="1">
    <citation type="submission" date="2020-07" db="EMBL/GenBank/DDBJ databases">
        <title>Gai3-2, isolated from salt lake.</title>
        <authorList>
            <person name="Cui H."/>
            <person name="Shi X."/>
        </authorList>
    </citation>
    <scope>NUCLEOTIDE SEQUENCE [LARGE SCALE GENOMIC DNA]</scope>
    <source>
        <strain evidence="2 3">Gai3-2</strain>
    </source>
</reference>
<dbReference type="KEGG" id="halg:HUG10_06180"/>
<dbReference type="AlphaFoldDB" id="A0A7D5KEW3"/>
<protein>
    <recommendedName>
        <fullName evidence="1">Halobacterial output domain-containing protein</fullName>
    </recommendedName>
</protein>
<dbReference type="OrthoDB" id="271604at2157"/>
<dbReference type="GeneID" id="56028403"/>
<dbReference type="EMBL" id="CP058529">
    <property type="protein sequence ID" value="QLG27156.1"/>
    <property type="molecule type" value="Genomic_DNA"/>
</dbReference>
<dbReference type="InterPro" id="IPR040624">
    <property type="entry name" value="HalOD1"/>
</dbReference>
<keyword evidence="3" id="KW-1185">Reference proteome</keyword>
<evidence type="ECO:0000313" key="3">
    <source>
        <dbReference type="Proteomes" id="UP000509750"/>
    </source>
</evidence>
<dbReference type="Proteomes" id="UP000509750">
    <property type="component" value="Chromosome"/>
</dbReference>
<sequence length="71" mass="7522">MAPSIAVIEAIAAVENVEPDDLAFGGGLPLSEYIDPDALDSLVTHDDVTISFTVAEYRIRIDGSHVGVHSE</sequence>
<organism evidence="2 3">
    <name type="scientific">Halorarum halophilum</name>
    <dbReference type="NCBI Taxonomy" id="2743090"/>
    <lineage>
        <taxon>Archaea</taxon>
        <taxon>Methanobacteriati</taxon>
        <taxon>Methanobacteriota</taxon>
        <taxon>Stenosarchaea group</taxon>
        <taxon>Halobacteria</taxon>
        <taxon>Halobacteriales</taxon>
        <taxon>Haloferacaceae</taxon>
        <taxon>Halorarum</taxon>
    </lineage>
</organism>
<evidence type="ECO:0000259" key="1">
    <source>
        <dbReference type="Pfam" id="PF18545"/>
    </source>
</evidence>
<feature type="domain" description="Halobacterial output" evidence="1">
    <location>
        <begin position="3"/>
        <end position="64"/>
    </location>
</feature>
<accession>A0A7D5KEW3</accession>
<dbReference type="RefSeq" id="WP_179168731.1">
    <property type="nucleotide sequence ID" value="NZ_CP058529.1"/>
</dbReference>
<dbReference type="Pfam" id="PF18545">
    <property type="entry name" value="HalOD1"/>
    <property type="match status" value="1"/>
</dbReference>
<name>A0A7D5KEW3_9EURY</name>
<proteinExistence type="predicted"/>
<evidence type="ECO:0000313" key="2">
    <source>
        <dbReference type="EMBL" id="QLG27156.1"/>
    </source>
</evidence>